<evidence type="ECO:0000313" key="2">
    <source>
        <dbReference type="EMBL" id="KAF7429622.1"/>
    </source>
</evidence>
<name>A0A834P641_VESPE</name>
<evidence type="ECO:0000313" key="3">
    <source>
        <dbReference type="Proteomes" id="UP000600918"/>
    </source>
</evidence>
<feature type="compositionally biased region" description="Acidic residues" evidence="1">
    <location>
        <begin position="98"/>
        <end position="113"/>
    </location>
</feature>
<sequence>MLVELERENGNASSSGSTTTIIDKARRDEYIAVPLQTKTVGSKLCYSPGRAFGEGFRGSSESTLADARENHHPIRIDVVYQPRACWERREGGGNKEAEEAEEAEEEEEEEEGS</sequence>
<dbReference type="EMBL" id="JACSDY010000004">
    <property type="protein sequence ID" value="KAF7429622.1"/>
    <property type="molecule type" value="Genomic_DNA"/>
</dbReference>
<dbReference type="AlphaFoldDB" id="A0A834P641"/>
<protein>
    <submittedName>
        <fullName evidence="2">Uncharacterized protein</fullName>
    </submittedName>
</protein>
<accession>A0A834P641</accession>
<feature type="compositionally biased region" description="Basic and acidic residues" evidence="1">
    <location>
        <begin position="88"/>
        <end position="97"/>
    </location>
</feature>
<proteinExistence type="predicted"/>
<evidence type="ECO:0000256" key="1">
    <source>
        <dbReference type="SAM" id="MobiDB-lite"/>
    </source>
</evidence>
<keyword evidence="3" id="KW-1185">Reference proteome</keyword>
<feature type="region of interest" description="Disordered" evidence="1">
    <location>
        <begin position="88"/>
        <end position="113"/>
    </location>
</feature>
<organism evidence="2 3">
    <name type="scientific">Vespula pensylvanica</name>
    <name type="common">Western yellow jacket</name>
    <name type="synonym">Wasp</name>
    <dbReference type="NCBI Taxonomy" id="30213"/>
    <lineage>
        <taxon>Eukaryota</taxon>
        <taxon>Metazoa</taxon>
        <taxon>Ecdysozoa</taxon>
        <taxon>Arthropoda</taxon>
        <taxon>Hexapoda</taxon>
        <taxon>Insecta</taxon>
        <taxon>Pterygota</taxon>
        <taxon>Neoptera</taxon>
        <taxon>Endopterygota</taxon>
        <taxon>Hymenoptera</taxon>
        <taxon>Apocrita</taxon>
        <taxon>Aculeata</taxon>
        <taxon>Vespoidea</taxon>
        <taxon>Vespidae</taxon>
        <taxon>Vespinae</taxon>
        <taxon>Vespula</taxon>
    </lineage>
</organism>
<feature type="region of interest" description="Disordered" evidence="1">
    <location>
        <begin position="1"/>
        <end position="20"/>
    </location>
</feature>
<comment type="caution">
    <text evidence="2">The sequence shown here is derived from an EMBL/GenBank/DDBJ whole genome shotgun (WGS) entry which is preliminary data.</text>
</comment>
<dbReference type="Proteomes" id="UP000600918">
    <property type="component" value="Unassembled WGS sequence"/>
</dbReference>
<gene>
    <name evidence="2" type="ORF">H0235_006020</name>
</gene>
<reference evidence="2" key="1">
    <citation type="journal article" date="2020" name="G3 (Bethesda)">
        <title>High-Quality Assemblies for Three Invasive Social Wasps from the &lt;i&gt;Vespula&lt;/i&gt; Genus.</title>
        <authorList>
            <person name="Harrop T.W.R."/>
            <person name="Guhlin J."/>
            <person name="McLaughlin G.M."/>
            <person name="Permina E."/>
            <person name="Stockwell P."/>
            <person name="Gilligan J."/>
            <person name="Le Lec M.F."/>
            <person name="Gruber M.A.M."/>
            <person name="Quinn O."/>
            <person name="Lovegrove M."/>
            <person name="Duncan E.J."/>
            <person name="Remnant E.J."/>
            <person name="Van Eeckhoven J."/>
            <person name="Graham B."/>
            <person name="Knapp R.A."/>
            <person name="Langford K.W."/>
            <person name="Kronenberg Z."/>
            <person name="Press M.O."/>
            <person name="Eacker S.M."/>
            <person name="Wilson-Rankin E.E."/>
            <person name="Purcell J."/>
            <person name="Lester P.J."/>
            <person name="Dearden P.K."/>
        </authorList>
    </citation>
    <scope>NUCLEOTIDE SEQUENCE</scope>
    <source>
        <strain evidence="2">Volc-1</strain>
    </source>
</reference>